<geneLocation type="plasmid" evidence="2">
    <name>pSA3239</name>
</geneLocation>
<keyword evidence="1" id="KW-0732">Signal</keyword>
<keyword evidence="2" id="KW-0614">Plasmid</keyword>
<reference evidence="2" key="1">
    <citation type="journal article" date="2002" name="Gene">
        <title>Cloning and characterization of a polyketide synthase gene cluster involved in biosynthesis of a proposed angucycline-like polyketide auricin in Streptomyces aureofaciens CCM 3239.</title>
        <authorList>
            <person name="Novakova R."/>
            <person name="Bistakova J."/>
            <person name="Homerova D."/>
            <person name="Rezuchova B."/>
            <person name="Kormanec J."/>
        </authorList>
    </citation>
    <scope>NUCLEOTIDE SEQUENCE</scope>
    <source>
        <strain evidence="2">CCM3239</strain>
        <plasmid evidence="2">pSA3239</plasmid>
    </source>
</reference>
<dbReference type="GeneID" id="49388806"/>
<evidence type="ECO:0000256" key="1">
    <source>
        <dbReference type="SAM" id="SignalP"/>
    </source>
</evidence>
<dbReference type="AlphaFoldDB" id="A0A068LDW1"/>
<feature type="signal peptide" evidence="1">
    <location>
        <begin position="1"/>
        <end position="24"/>
    </location>
</feature>
<reference evidence="2" key="4">
    <citation type="journal article" date="2010" name="Microbiology">
        <title>The role of the TetR-family transcriptional regulator Aur1R in negative regulation of the auricin gene cluster in Streptomyces aureofaciens CCM 3239.</title>
        <authorList>
            <person name="Novakova R."/>
            <person name="Kutas P."/>
            <person name="Feckova L."/>
            <person name="Kormanec J."/>
        </authorList>
    </citation>
    <scope>NUCLEOTIDE SEQUENCE</scope>
    <source>
        <strain evidence="2">CCM3239</strain>
        <plasmid evidence="2">pSA3239</plasmid>
    </source>
</reference>
<accession>A0A068LDW1</accession>
<feature type="chain" id="PRO_5001653154" evidence="1">
    <location>
        <begin position="25"/>
        <end position="153"/>
    </location>
</feature>
<sequence length="153" mass="15562">MRRIRTTALVVAAALAAGAGIAYAQQDASNSATSRQITTHVVWGHIDLNPGAVGTARTDDCPAGQLVTGGGGFLAFRDLGAFAMSASSIAWNNGPKGWYVTGRNNGSERATLYTYGLCTAAATDLPAAADMEGLVPGIGLNPVPDKPDTPATS</sequence>
<name>A0A068LDW1_KITAU</name>
<dbReference type="EMBL" id="KJ396772">
    <property type="protein sequence ID" value="AIE42050.1"/>
    <property type="molecule type" value="Genomic_DNA"/>
</dbReference>
<reference evidence="2" key="7">
    <citation type="journal article" date="2014" name="Appl. Microbiol. Biotechnol.">
        <title>Intriguing properties of the angucycline antibiotic auricin and complex regulation of its biosynthesis.</title>
        <authorList>
            <person name="Kormanec J."/>
            <person name="Novakova R."/>
            <person name="Mingyar E."/>
            <person name="Feckova L."/>
        </authorList>
    </citation>
    <scope>NUCLEOTIDE SEQUENCE</scope>
    <source>
        <strain evidence="2">CCM3239</strain>
        <plasmid evidence="2">pSA3239</plasmid>
    </source>
</reference>
<reference evidence="2" key="8">
    <citation type="journal article" date="2015" name="Appl. Microbiol. Biotechnol.">
        <title>Characterisation of the genes involved in the biosynthesis and attachment of the aminodeoxysugar D-forosamine in the auricin gene cluster of Streptomyces aureofaciens CCM3239.</title>
        <authorList>
            <person name="Bekeova C."/>
            <person name="Rehakova A."/>
            <person name="Feckova L."/>
            <person name="Vlckova S."/>
            <person name="Novakova R."/>
            <person name="Mingyar E."/>
            <person name="Kormanec J."/>
        </authorList>
    </citation>
    <scope>NUCLEOTIDE SEQUENCE</scope>
    <source>
        <strain evidence="2">CCM3239</strain>
        <plasmid evidence="2">pSA3239</plasmid>
    </source>
</reference>
<protein>
    <submittedName>
        <fullName evidence="2">Uncharacterized protein</fullName>
    </submittedName>
</protein>
<reference evidence="2" key="5">
    <citation type="journal article" date="2011" name="Microbiology">
        <title>The role of two SARP family transcriptional regulators in regulation of the auricin gene cluster in Streptomyces aureofaciens CCM 3239.</title>
        <authorList>
            <person name="Novakova R."/>
            <person name="Rehakova A."/>
            <person name="Kutas P."/>
            <person name="Feckova L."/>
            <person name="Kormanec J."/>
        </authorList>
    </citation>
    <scope>NUCLEOTIDE SEQUENCE</scope>
    <source>
        <strain evidence="2">CCM3239</strain>
        <plasmid evidence="2">pSA3239</plasmid>
    </source>
</reference>
<proteinExistence type="predicted"/>
<reference evidence="2" key="6">
    <citation type="journal article" date="2013" name="FEMS Microbiol. Lett.">
        <title>The gene cluster aur1 for the angucycline antibiotic auricin is located on a large linear plasmid pSA3239 in Streptomyces aureofaciens CCM 3239.</title>
        <authorList>
            <person name="Novakova R."/>
            <person name="Knirschova R."/>
            <person name="Farkasovsky M."/>
            <person name="Feckova L."/>
            <person name="Rehakova A."/>
            <person name="Mingyar E."/>
            <person name="Kormanec J."/>
        </authorList>
    </citation>
    <scope>NUCLEOTIDE SEQUENCE</scope>
    <source>
        <strain evidence="2">CCM3239</strain>
        <plasmid evidence="2">pSA3239</plasmid>
    </source>
</reference>
<reference evidence="2" key="3">
    <citation type="journal article" date="2010" name="Folia Microbiol. (Praha)">
        <title>Identification and characterization of an indigoidine-like gene for a blue pigment biosynthesis in Streptomyces aureofaciens CCM 3239.</title>
        <authorList>
            <person name="Novakova R."/>
            <person name="Odnogova Z."/>
            <person name="Kutas P."/>
            <person name="Feckova L."/>
            <person name="Kormanec J."/>
        </authorList>
    </citation>
    <scope>NUCLEOTIDE SEQUENCE</scope>
    <source>
        <strain evidence="2">CCM3239</strain>
        <plasmid evidence="2">pSA3239</plasmid>
    </source>
</reference>
<evidence type="ECO:0000313" key="2">
    <source>
        <dbReference type="EMBL" id="AIE42050.1"/>
    </source>
</evidence>
<organism evidence="2">
    <name type="scientific">Kitasatospora aureofaciens</name>
    <name type="common">Streptomyces aureofaciens</name>
    <dbReference type="NCBI Taxonomy" id="1894"/>
    <lineage>
        <taxon>Bacteria</taxon>
        <taxon>Bacillati</taxon>
        <taxon>Actinomycetota</taxon>
        <taxon>Actinomycetes</taxon>
        <taxon>Kitasatosporales</taxon>
        <taxon>Streptomycetaceae</taxon>
        <taxon>Kitasatospora</taxon>
    </lineage>
</organism>
<reference evidence="2" key="2">
    <citation type="journal article" date="2005" name="Microbiology">
        <title>Characterization of a regulatory gene essential for the production of the angucycline-like polyketide antibiotic auricin in Streptomyces aureofaciens CCM 3239.</title>
        <authorList>
            <person name="Novakova R."/>
            <person name="Homerova D."/>
            <person name="Feckova L."/>
            <person name="Kormanec J."/>
        </authorList>
    </citation>
    <scope>NUCLEOTIDE SEQUENCE</scope>
    <source>
        <strain evidence="2">CCM3239</strain>
        <plasmid evidence="2">pSA3239</plasmid>
    </source>
</reference>